<dbReference type="Proteomes" id="UP000823749">
    <property type="component" value="Chromosome 1"/>
</dbReference>
<dbReference type="InterPro" id="IPR011050">
    <property type="entry name" value="Pectin_lyase_fold/virulence"/>
</dbReference>
<evidence type="ECO:0000313" key="8">
    <source>
        <dbReference type="Proteomes" id="UP000823749"/>
    </source>
</evidence>
<dbReference type="InterPro" id="IPR012334">
    <property type="entry name" value="Pectin_lyas_fold"/>
</dbReference>
<evidence type="ECO:0000256" key="1">
    <source>
        <dbReference type="ARBA" id="ARBA00005184"/>
    </source>
</evidence>
<gene>
    <name evidence="7" type="ORF">RHGRI_002996</name>
</gene>
<evidence type="ECO:0000256" key="2">
    <source>
        <dbReference type="ARBA" id="ARBA00022801"/>
    </source>
</evidence>
<name>A0AAV6LT12_9ERIC</name>
<comment type="caution">
    <text evidence="7">The sequence shown here is derived from an EMBL/GenBank/DDBJ whole genome shotgun (WGS) entry which is preliminary data.</text>
</comment>
<keyword evidence="4" id="KW-0961">Cell wall biogenesis/degradation</keyword>
<keyword evidence="2" id="KW-0378">Hydrolase</keyword>
<accession>A0AAV6LT12</accession>
<feature type="domain" description="Pectinesterase catalytic" evidence="6">
    <location>
        <begin position="110"/>
        <end position="199"/>
    </location>
</feature>
<keyword evidence="8" id="KW-1185">Reference proteome</keyword>
<comment type="catalytic activity">
    <reaction evidence="5">
        <text>[(1-&gt;4)-alpha-D-galacturonosyl methyl ester](n) + n H2O = [(1-&gt;4)-alpha-D-galacturonosyl](n) + n methanol + n H(+)</text>
        <dbReference type="Rhea" id="RHEA:22380"/>
        <dbReference type="Rhea" id="RHEA-COMP:14570"/>
        <dbReference type="Rhea" id="RHEA-COMP:14573"/>
        <dbReference type="ChEBI" id="CHEBI:15377"/>
        <dbReference type="ChEBI" id="CHEBI:15378"/>
        <dbReference type="ChEBI" id="CHEBI:17790"/>
        <dbReference type="ChEBI" id="CHEBI:140522"/>
        <dbReference type="ChEBI" id="CHEBI:140523"/>
        <dbReference type="EC" id="3.1.1.11"/>
    </reaction>
</comment>
<proteinExistence type="predicted"/>
<dbReference type="InterPro" id="IPR000070">
    <property type="entry name" value="Pectinesterase_cat"/>
</dbReference>
<evidence type="ECO:0000313" key="7">
    <source>
        <dbReference type="EMBL" id="KAG5567644.1"/>
    </source>
</evidence>
<dbReference type="SUPFAM" id="SSF51126">
    <property type="entry name" value="Pectin lyase-like"/>
    <property type="match status" value="2"/>
</dbReference>
<dbReference type="GO" id="GO:0042545">
    <property type="term" value="P:cell wall modification"/>
    <property type="evidence" value="ECO:0007669"/>
    <property type="project" value="InterPro"/>
</dbReference>
<comment type="pathway">
    <text evidence="1">Glycan metabolism; pectin degradation; 2-dehydro-3-deoxy-D-gluconate from pectin: step 1/5.</text>
</comment>
<dbReference type="EMBL" id="JACTNZ010000001">
    <property type="protein sequence ID" value="KAG5567644.1"/>
    <property type="molecule type" value="Genomic_DNA"/>
</dbReference>
<evidence type="ECO:0000256" key="4">
    <source>
        <dbReference type="ARBA" id="ARBA00023316"/>
    </source>
</evidence>
<dbReference type="AlphaFoldDB" id="A0AAV6LT12"/>
<dbReference type="Gene3D" id="2.160.20.10">
    <property type="entry name" value="Single-stranded right-handed beta-helix, Pectin lyase-like"/>
    <property type="match status" value="2"/>
</dbReference>
<evidence type="ECO:0000259" key="6">
    <source>
        <dbReference type="Pfam" id="PF01095"/>
    </source>
</evidence>
<reference evidence="7" key="1">
    <citation type="submission" date="2020-08" db="EMBL/GenBank/DDBJ databases">
        <title>Plant Genome Project.</title>
        <authorList>
            <person name="Zhang R.-G."/>
        </authorList>
    </citation>
    <scope>NUCLEOTIDE SEQUENCE</scope>
    <source>
        <strain evidence="7">WSP0</strain>
        <tissue evidence="7">Leaf</tissue>
    </source>
</reference>
<evidence type="ECO:0000256" key="3">
    <source>
        <dbReference type="ARBA" id="ARBA00023085"/>
    </source>
</evidence>
<keyword evidence="3" id="KW-0063">Aspartyl esterase</keyword>
<sequence>MESIASQPQAKPVNIRYNATVAQDGSGNYTTISDAIAAAPVKSVNRYYIHIKPGVYKDEYVTVGKDKTNIALIGDSANTTKITGSRSNGGGITDTPKTATMTPPINITFNATVAQDGSGDYTTIKAAIDAAPVGSVNRYYIHVKSGVYKDEYVTVGKDKTNIALIGDDAHNTFITGNRSIATGYTNVPETASMSKLTNFIITSPTFCIGVYFTCSF</sequence>
<organism evidence="7 8">
    <name type="scientific">Rhododendron griersonianum</name>
    <dbReference type="NCBI Taxonomy" id="479676"/>
    <lineage>
        <taxon>Eukaryota</taxon>
        <taxon>Viridiplantae</taxon>
        <taxon>Streptophyta</taxon>
        <taxon>Embryophyta</taxon>
        <taxon>Tracheophyta</taxon>
        <taxon>Spermatophyta</taxon>
        <taxon>Magnoliopsida</taxon>
        <taxon>eudicotyledons</taxon>
        <taxon>Gunneridae</taxon>
        <taxon>Pentapetalae</taxon>
        <taxon>asterids</taxon>
        <taxon>Ericales</taxon>
        <taxon>Ericaceae</taxon>
        <taxon>Ericoideae</taxon>
        <taxon>Rhodoreae</taxon>
        <taxon>Rhododendron</taxon>
    </lineage>
</organism>
<feature type="domain" description="Pectinesterase catalytic" evidence="6">
    <location>
        <begin position="18"/>
        <end position="102"/>
    </location>
</feature>
<dbReference type="Pfam" id="PF01095">
    <property type="entry name" value="Pectinesterase"/>
    <property type="match status" value="2"/>
</dbReference>
<dbReference type="PANTHER" id="PTHR31707">
    <property type="entry name" value="PECTINESTERASE"/>
    <property type="match status" value="1"/>
</dbReference>
<dbReference type="GO" id="GO:0030599">
    <property type="term" value="F:pectinesterase activity"/>
    <property type="evidence" value="ECO:0007669"/>
    <property type="project" value="UniProtKB-EC"/>
</dbReference>
<evidence type="ECO:0000256" key="5">
    <source>
        <dbReference type="ARBA" id="ARBA00047928"/>
    </source>
</evidence>
<protein>
    <recommendedName>
        <fullName evidence="6">Pectinesterase catalytic domain-containing protein</fullName>
    </recommendedName>
</protein>